<gene>
    <name evidence="1" type="ORF">Q8A70_10885</name>
</gene>
<evidence type="ECO:0000313" key="1">
    <source>
        <dbReference type="EMBL" id="MDQ7248174.1"/>
    </source>
</evidence>
<keyword evidence="2" id="KW-1185">Reference proteome</keyword>
<organism evidence="1 2">
    <name type="scientific">Dongia sedimenti</name>
    <dbReference type="NCBI Taxonomy" id="3064282"/>
    <lineage>
        <taxon>Bacteria</taxon>
        <taxon>Pseudomonadati</taxon>
        <taxon>Pseudomonadota</taxon>
        <taxon>Alphaproteobacteria</taxon>
        <taxon>Rhodospirillales</taxon>
        <taxon>Dongiaceae</taxon>
        <taxon>Dongia</taxon>
    </lineage>
</organism>
<protein>
    <recommendedName>
        <fullName evidence="3">Lipoprotein</fullName>
    </recommendedName>
</protein>
<accession>A0ABU0YKD5</accession>
<dbReference type="EMBL" id="JAUYVI010000003">
    <property type="protein sequence ID" value="MDQ7248174.1"/>
    <property type="molecule type" value="Genomic_DNA"/>
</dbReference>
<comment type="caution">
    <text evidence="1">The sequence shown here is derived from an EMBL/GenBank/DDBJ whole genome shotgun (WGS) entry which is preliminary data.</text>
</comment>
<dbReference type="RefSeq" id="WP_379955621.1">
    <property type="nucleotide sequence ID" value="NZ_JAUYVI010000003.1"/>
</dbReference>
<evidence type="ECO:0000313" key="2">
    <source>
        <dbReference type="Proteomes" id="UP001230156"/>
    </source>
</evidence>
<sequence>MGALTMAASVSGCLAVWGSTYKVRYESETAIGIDFDPAVTTLGNVQAVAQEHCSRYGKDAILRTKDTNSWGVRSIQFSCRARTG</sequence>
<name>A0ABU0YKD5_9PROT</name>
<reference evidence="2" key="1">
    <citation type="submission" date="2023-08" db="EMBL/GenBank/DDBJ databases">
        <title>Rhodospirillaceae gen. nov., a novel taxon isolated from the Yangtze River Yuezi River estuary sludge.</title>
        <authorList>
            <person name="Ruan L."/>
        </authorList>
    </citation>
    <scope>NUCLEOTIDE SEQUENCE [LARGE SCALE GENOMIC DNA]</scope>
    <source>
        <strain evidence="2">R-7</strain>
    </source>
</reference>
<proteinExistence type="predicted"/>
<evidence type="ECO:0008006" key="3">
    <source>
        <dbReference type="Google" id="ProtNLM"/>
    </source>
</evidence>
<dbReference type="Proteomes" id="UP001230156">
    <property type="component" value="Unassembled WGS sequence"/>
</dbReference>